<comment type="caution">
    <text evidence="1">The sequence shown here is derived from an EMBL/GenBank/DDBJ whole genome shotgun (WGS) entry which is preliminary data.</text>
</comment>
<evidence type="ECO:0000313" key="2">
    <source>
        <dbReference type="Proteomes" id="UP001244640"/>
    </source>
</evidence>
<dbReference type="GO" id="GO:0008811">
    <property type="term" value="F:chloramphenicol O-acetyltransferase activity"/>
    <property type="evidence" value="ECO:0007669"/>
    <property type="project" value="UniProtKB-EC"/>
</dbReference>
<gene>
    <name evidence="1" type="ORF">QE382_002213</name>
</gene>
<dbReference type="Proteomes" id="UP001244640">
    <property type="component" value="Unassembled WGS sequence"/>
</dbReference>
<keyword evidence="2" id="KW-1185">Reference proteome</keyword>
<protein>
    <submittedName>
        <fullName evidence="1">Chloramphenicol O-acetyltransferase type A</fullName>
        <ecNumber evidence="1">2.3.1.28</ecNumber>
    </submittedName>
</protein>
<accession>A0ABU0U5K3</accession>
<dbReference type="SMART" id="SM01059">
    <property type="entry name" value="CAT"/>
    <property type="match status" value="1"/>
</dbReference>
<dbReference type="SUPFAM" id="SSF52777">
    <property type="entry name" value="CoA-dependent acyltransferases"/>
    <property type="match status" value="1"/>
</dbReference>
<proteinExistence type="predicted"/>
<keyword evidence="1" id="KW-0808">Transferase</keyword>
<keyword evidence="1" id="KW-0012">Acyltransferase</keyword>
<organism evidence="1 2">
    <name type="scientific">Sphingobacterium zeae</name>
    <dbReference type="NCBI Taxonomy" id="1776859"/>
    <lineage>
        <taxon>Bacteria</taxon>
        <taxon>Pseudomonadati</taxon>
        <taxon>Bacteroidota</taxon>
        <taxon>Sphingobacteriia</taxon>
        <taxon>Sphingobacteriales</taxon>
        <taxon>Sphingobacteriaceae</taxon>
        <taxon>Sphingobacterium</taxon>
    </lineage>
</organism>
<sequence length="172" mass="20296">MDTKYQIIDTAKWKRREHFEIYRGDVKCGFSLTVKLDISAVVQFVKMRDYKFYPVIIYLLSRAVNQHDEFKMAMRGSELICWDRVDPIYTILHKEAETFSALSVGYQEHLASFLQDYKHVLEKCSDSKLFFPEKPPENHFNISALPWIHFDSFNLNVADFSNYFSPTFTIGK</sequence>
<reference evidence="1 2" key="1">
    <citation type="submission" date="2023-07" db="EMBL/GenBank/DDBJ databases">
        <title>Functional and genomic diversity of the sorghum phyllosphere microbiome.</title>
        <authorList>
            <person name="Shade A."/>
        </authorList>
    </citation>
    <scope>NUCLEOTIDE SEQUENCE [LARGE SCALE GENOMIC DNA]</scope>
    <source>
        <strain evidence="1 2">SORGH_AS_0892</strain>
    </source>
</reference>
<dbReference type="EC" id="2.3.1.28" evidence="1"/>
<dbReference type="PANTHER" id="PTHR38474">
    <property type="entry name" value="SLR0299 PROTEIN"/>
    <property type="match status" value="1"/>
</dbReference>
<dbReference type="InterPro" id="IPR023213">
    <property type="entry name" value="CAT-like_dom_sf"/>
</dbReference>
<dbReference type="Gene3D" id="3.30.559.10">
    <property type="entry name" value="Chloramphenicol acetyltransferase-like domain"/>
    <property type="match status" value="1"/>
</dbReference>
<dbReference type="EMBL" id="JAUTBA010000001">
    <property type="protein sequence ID" value="MDQ1150229.1"/>
    <property type="molecule type" value="Genomic_DNA"/>
</dbReference>
<dbReference type="PANTHER" id="PTHR38474:SF2">
    <property type="entry name" value="CHLORAMPHENICOL ACETYLTRANSFERASE"/>
    <property type="match status" value="1"/>
</dbReference>
<dbReference type="PIRSF" id="PIRSF000440">
    <property type="entry name" value="CAT"/>
    <property type="match status" value="1"/>
</dbReference>
<name>A0ABU0U5K3_9SPHI</name>
<evidence type="ECO:0000313" key="1">
    <source>
        <dbReference type="EMBL" id="MDQ1150229.1"/>
    </source>
</evidence>
<dbReference type="Pfam" id="PF00302">
    <property type="entry name" value="CAT"/>
    <property type="match status" value="1"/>
</dbReference>
<dbReference type="InterPro" id="IPR001707">
    <property type="entry name" value="Cmp_AcTrfase"/>
</dbReference>